<comment type="caution">
    <text evidence="4">The sequence shown here is derived from an EMBL/GenBank/DDBJ whole genome shotgun (WGS) entry which is preliminary data.</text>
</comment>
<accession>A0AAN6JQU1</accession>
<keyword evidence="5" id="KW-1185">Reference proteome</keyword>
<gene>
    <name evidence="4" type="ORF">OC846_003993</name>
</gene>
<dbReference type="InterPro" id="IPR006984">
    <property type="entry name" value="Fcf1/UTP23"/>
</dbReference>
<dbReference type="Proteomes" id="UP001176517">
    <property type="component" value="Unassembled WGS sequence"/>
</dbReference>
<evidence type="ECO:0000313" key="4">
    <source>
        <dbReference type="EMBL" id="KAK0549642.1"/>
    </source>
</evidence>
<proteinExistence type="predicted"/>
<feature type="region of interest" description="Disordered" evidence="2">
    <location>
        <begin position="211"/>
        <end position="283"/>
    </location>
</feature>
<evidence type="ECO:0000313" key="5">
    <source>
        <dbReference type="Proteomes" id="UP001176517"/>
    </source>
</evidence>
<reference evidence="4" key="1">
    <citation type="journal article" date="2023" name="PhytoFront">
        <title>Draft Genome Resources of Seven Strains of Tilletia horrida, Causal Agent of Kernel Smut of Rice.</title>
        <authorList>
            <person name="Khanal S."/>
            <person name="Antony Babu S."/>
            <person name="Zhou X.G."/>
        </authorList>
    </citation>
    <scope>NUCLEOTIDE SEQUENCE</scope>
    <source>
        <strain evidence="4">TX6</strain>
    </source>
</reference>
<evidence type="ECO:0000259" key="3">
    <source>
        <dbReference type="Pfam" id="PF24779"/>
    </source>
</evidence>
<feature type="compositionally biased region" description="Low complexity" evidence="2">
    <location>
        <begin position="274"/>
        <end position="283"/>
    </location>
</feature>
<evidence type="ECO:0000256" key="2">
    <source>
        <dbReference type="SAM" id="MobiDB-lite"/>
    </source>
</evidence>
<dbReference type="GO" id="GO:0032040">
    <property type="term" value="C:small-subunit processome"/>
    <property type="evidence" value="ECO:0007669"/>
    <property type="project" value="InterPro"/>
</dbReference>
<keyword evidence="1" id="KW-0539">Nucleus</keyword>
<protein>
    <recommendedName>
        <fullName evidence="3">UTP23 sensor motif region domain-containing protein</fullName>
    </recommendedName>
</protein>
<evidence type="ECO:0000256" key="1">
    <source>
        <dbReference type="ARBA" id="ARBA00023242"/>
    </source>
</evidence>
<organism evidence="4 5">
    <name type="scientific">Tilletia horrida</name>
    <dbReference type="NCBI Taxonomy" id="155126"/>
    <lineage>
        <taxon>Eukaryota</taxon>
        <taxon>Fungi</taxon>
        <taxon>Dikarya</taxon>
        <taxon>Basidiomycota</taxon>
        <taxon>Ustilaginomycotina</taxon>
        <taxon>Exobasidiomycetes</taxon>
        <taxon>Tilletiales</taxon>
        <taxon>Tilletiaceae</taxon>
        <taxon>Tilletia</taxon>
    </lineage>
</organism>
<dbReference type="InterPro" id="IPR057776">
    <property type="entry name" value="UTP23_sensor"/>
</dbReference>
<name>A0AAN6JQU1_9BASI</name>
<dbReference type="PANTHER" id="PTHR12416">
    <property type="entry name" value="RRNA-PROCESSING PROTEIN UTP23 HOMOLOG"/>
    <property type="match status" value="1"/>
</dbReference>
<dbReference type="Gene3D" id="3.40.50.1010">
    <property type="entry name" value="5'-nuclease"/>
    <property type="match status" value="1"/>
</dbReference>
<sequence length="283" mass="30967">MRQKRAKQYRRLLQQYQLHFGFRPPFQILVDDAFTLQLAKETSHTSASHDDPQLLLSRLSTILQQPADARHVKLMITQCCMVALYNLEEKTNEKIKELKRASTYNIEHESGKIALAKRAIALGKTCERRRCNHKEAIAPEECVASVVGPTNKHRYILATARLKLRTGEVGSKVVGLPVIHPNETGVLVMAPMNEATTSRISELEQAALKGPATEPLPENVITGPAPTSSSSTPVSATAPISRKRKAKGPNPLSVKKKKKPNSTAQPPAKKKQKASGGATSTSS</sequence>
<feature type="compositionally biased region" description="Low complexity" evidence="2">
    <location>
        <begin position="224"/>
        <end position="240"/>
    </location>
</feature>
<dbReference type="AlphaFoldDB" id="A0AAN6JQU1"/>
<dbReference type="Pfam" id="PF24779">
    <property type="entry name" value="UTP23_sensor"/>
    <property type="match status" value="1"/>
</dbReference>
<dbReference type="EMBL" id="JAPDMZ010000108">
    <property type="protein sequence ID" value="KAK0549642.1"/>
    <property type="molecule type" value="Genomic_DNA"/>
</dbReference>
<dbReference type="Pfam" id="PF04900">
    <property type="entry name" value="Fcf1"/>
    <property type="match status" value="2"/>
</dbReference>
<feature type="domain" description="UTP23 sensor motif region" evidence="3">
    <location>
        <begin position="242"/>
        <end position="259"/>
    </location>
</feature>